<comment type="caution">
    <text evidence="4">The sequence shown here is derived from an EMBL/GenBank/DDBJ whole genome shotgun (WGS) entry which is preliminary data.</text>
</comment>
<dbReference type="Gene3D" id="1.10.530.10">
    <property type="match status" value="1"/>
</dbReference>
<dbReference type="Proteomes" id="UP000603352">
    <property type="component" value="Unassembled WGS sequence"/>
</dbReference>
<reference evidence="5" key="1">
    <citation type="journal article" date="2019" name="Int. J. Syst. Evol. Microbiol.">
        <title>The Global Catalogue of Microorganisms (GCM) 10K type strain sequencing project: providing services to taxonomists for standard genome sequencing and annotation.</title>
        <authorList>
            <consortium name="The Broad Institute Genomics Platform"/>
            <consortium name="The Broad Institute Genome Sequencing Center for Infectious Disease"/>
            <person name="Wu L."/>
            <person name="Ma J."/>
        </authorList>
    </citation>
    <scope>NUCLEOTIDE SEQUENCE [LARGE SCALE GENOMIC DNA]</scope>
    <source>
        <strain evidence="5">CGMCC 1.10188</strain>
    </source>
</reference>
<feature type="region of interest" description="Disordered" evidence="2">
    <location>
        <begin position="218"/>
        <end position="242"/>
    </location>
</feature>
<protein>
    <recommendedName>
        <fullName evidence="3">Transglycosylase SLT domain-containing protein</fullName>
    </recommendedName>
</protein>
<feature type="domain" description="Transglycosylase SLT" evidence="3">
    <location>
        <begin position="72"/>
        <end position="196"/>
    </location>
</feature>
<evidence type="ECO:0000313" key="5">
    <source>
        <dbReference type="Proteomes" id="UP000603352"/>
    </source>
</evidence>
<evidence type="ECO:0000313" key="4">
    <source>
        <dbReference type="EMBL" id="GGB47699.1"/>
    </source>
</evidence>
<feature type="region of interest" description="Disordered" evidence="2">
    <location>
        <begin position="1"/>
        <end position="21"/>
    </location>
</feature>
<dbReference type="SUPFAM" id="SSF53955">
    <property type="entry name" value="Lysozyme-like"/>
    <property type="match status" value="1"/>
</dbReference>
<evidence type="ECO:0000259" key="3">
    <source>
        <dbReference type="Pfam" id="PF01464"/>
    </source>
</evidence>
<dbReference type="RefSeq" id="WP_188579489.1">
    <property type="nucleotide sequence ID" value="NZ_BMDZ01000037.1"/>
</dbReference>
<organism evidence="4 5">
    <name type="scientific">Tistrella bauzanensis</name>
    <dbReference type="NCBI Taxonomy" id="657419"/>
    <lineage>
        <taxon>Bacteria</taxon>
        <taxon>Pseudomonadati</taxon>
        <taxon>Pseudomonadota</taxon>
        <taxon>Alphaproteobacteria</taxon>
        <taxon>Geminicoccales</taxon>
        <taxon>Geminicoccaceae</taxon>
        <taxon>Tistrella</taxon>
    </lineage>
</organism>
<feature type="region of interest" description="Disordered" evidence="2">
    <location>
        <begin position="299"/>
        <end position="332"/>
    </location>
</feature>
<sequence>MLPTTPHPHGHMSPTPASTAGAVRPRLATLKAAPRLGFAMLATALAVAGLLLAMAPAKAAGDADWAICDRAISDAEDRHGLPDGLLAAIALAESGRWSKEAAARTAWPWTIYAEGRGRYLASRAETLAEIRSLRAKGVRNIDIGCMQVNFHFHGKEFDSLEQMVDPAHNADYAARFLKSLQTETETWTRAVGYYHSRTPSHSKPYRDRVLGFWLDRNGHGEDDARRPAPPSRIAQPPRSNPQSIAALPAITALTDAPRPADDETRLAAADIEADEAGAGAIAPRTPPSRAHMPQIARGATAGPALPTSRGIYRSPTGQTLRMMRGSGSIALQ</sequence>
<dbReference type="InterPro" id="IPR008258">
    <property type="entry name" value="Transglycosylase_SLT_dom_1"/>
</dbReference>
<evidence type="ECO:0000256" key="2">
    <source>
        <dbReference type="SAM" id="MobiDB-lite"/>
    </source>
</evidence>
<keyword evidence="5" id="KW-1185">Reference proteome</keyword>
<comment type="similarity">
    <text evidence="1">Belongs to the virb1 family.</text>
</comment>
<name>A0ABQ1IMT5_9PROT</name>
<dbReference type="EMBL" id="BMDZ01000037">
    <property type="protein sequence ID" value="GGB47699.1"/>
    <property type="molecule type" value="Genomic_DNA"/>
</dbReference>
<evidence type="ECO:0000256" key="1">
    <source>
        <dbReference type="ARBA" id="ARBA00009387"/>
    </source>
</evidence>
<accession>A0ABQ1IMT5</accession>
<dbReference type="Pfam" id="PF01464">
    <property type="entry name" value="SLT"/>
    <property type="match status" value="1"/>
</dbReference>
<gene>
    <name evidence="4" type="ORF">GCM10011505_31000</name>
</gene>
<dbReference type="InterPro" id="IPR023346">
    <property type="entry name" value="Lysozyme-like_dom_sf"/>
</dbReference>
<proteinExistence type="inferred from homology"/>